<dbReference type="GO" id="GO:0003917">
    <property type="term" value="F:DNA topoisomerase type I (single strand cut, ATP-independent) activity"/>
    <property type="evidence" value="ECO:0007669"/>
    <property type="project" value="UniProtKB-EC"/>
</dbReference>
<protein>
    <recommendedName>
        <fullName evidence="1">DNA topoisomerase</fullName>
        <ecNumber evidence="1">5.6.2.1</ecNumber>
    </recommendedName>
</protein>
<dbReference type="EMBL" id="CAEY01000036">
    <property type="status" value="NOT_ANNOTATED_CDS"/>
    <property type="molecule type" value="Genomic_DNA"/>
</dbReference>
<dbReference type="EC" id="5.6.2.1" evidence="1"/>
<keyword evidence="3" id="KW-1185">Reference proteome</keyword>
<dbReference type="EnsemblMetazoa" id="tetur10g02970.1">
    <property type="protein sequence ID" value="tetur10g02970.1"/>
    <property type="gene ID" value="tetur10g02970"/>
</dbReference>
<comment type="similarity">
    <text evidence="1">Belongs to the type IA topoisomerase family.</text>
</comment>
<dbReference type="Gene3D" id="3.40.50.140">
    <property type="match status" value="1"/>
</dbReference>
<evidence type="ECO:0000313" key="2">
    <source>
        <dbReference type="EnsemblMetazoa" id="tetur10g02970.1"/>
    </source>
</evidence>
<dbReference type="GO" id="GO:0006281">
    <property type="term" value="P:DNA repair"/>
    <property type="evidence" value="ECO:0007669"/>
    <property type="project" value="TreeGrafter"/>
</dbReference>
<dbReference type="EnsemblMetazoa" id="tetur10g05814.1">
    <property type="protein sequence ID" value="tetur10g05814.1"/>
    <property type="gene ID" value="tetur10g05814"/>
</dbReference>
<dbReference type="PANTHER" id="PTHR11390:SF20">
    <property type="entry name" value="DNA TOPOISOMERASE 3-BETA-1"/>
    <property type="match status" value="1"/>
</dbReference>
<proteinExistence type="inferred from homology"/>
<reference evidence="2" key="2">
    <citation type="submission" date="2015-06" db="UniProtKB">
        <authorList>
            <consortium name="EnsemblMetazoa"/>
        </authorList>
    </citation>
    <scope>IDENTIFICATION</scope>
</reference>
<reference evidence="3" key="1">
    <citation type="submission" date="2011-08" db="EMBL/GenBank/DDBJ databases">
        <authorList>
            <person name="Rombauts S."/>
        </authorList>
    </citation>
    <scope>NUCLEOTIDE SEQUENCE</scope>
    <source>
        <strain evidence="3">London</strain>
    </source>
</reference>
<keyword evidence="1" id="KW-0238">DNA-binding</keyword>
<dbReference type="HOGENOM" id="CLU_158723_0_0_1"/>
<dbReference type="GO" id="GO:0005634">
    <property type="term" value="C:nucleus"/>
    <property type="evidence" value="ECO:0007669"/>
    <property type="project" value="TreeGrafter"/>
</dbReference>
<organism evidence="2 3">
    <name type="scientific">Tetranychus urticae</name>
    <name type="common">Two-spotted spider mite</name>
    <dbReference type="NCBI Taxonomy" id="32264"/>
    <lineage>
        <taxon>Eukaryota</taxon>
        <taxon>Metazoa</taxon>
        <taxon>Ecdysozoa</taxon>
        <taxon>Arthropoda</taxon>
        <taxon>Chelicerata</taxon>
        <taxon>Arachnida</taxon>
        <taxon>Acari</taxon>
        <taxon>Acariformes</taxon>
        <taxon>Trombidiformes</taxon>
        <taxon>Prostigmata</taxon>
        <taxon>Eleutherengona</taxon>
        <taxon>Raphignathae</taxon>
        <taxon>Tetranychoidea</taxon>
        <taxon>Tetranychidae</taxon>
        <taxon>Tetranychus</taxon>
    </lineage>
</organism>
<keyword evidence="1" id="KW-0413">Isomerase</keyword>
<evidence type="ECO:0000313" key="3">
    <source>
        <dbReference type="Proteomes" id="UP000015104"/>
    </source>
</evidence>
<evidence type="ECO:0000256" key="1">
    <source>
        <dbReference type="RuleBase" id="RU362092"/>
    </source>
</evidence>
<dbReference type="InterPro" id="IPR023405">
    <property type="entry name" value="Topo_IA_core_domain"/>
</dbReference>
<keyword evidence="1" id="KW-0799">Topoisomerase</keyword>
<dbReference type="eggNOG" id="KOG1957">
    <property type="taxonomic scope" value="Eukaryota"/>
</dbReference>
<dbReference type="GO" id="GO:0006310">
    <property type="term" value="P:DNA recombination"/>
    <property type="evidence" value="ECO:0007669"/>
    <property type="project" value="TreeGrafter"/>
</dbReference>
<sequence>MVIVLMVAEKPSLAESLAKILSNGRYQTRKGGNGACSIHEYHGPFLGYNDAFFKFTSVCGHVISVDFPGKYNNWDKVEPVEFFDAPIIKKEADSQLHMPKFLQSEVCSV</sequence>
<comment type="function">
    <text evidence="1">Introduces a single-strand break via transesterification at a target site in duplex DNA. Releases the supercoiling and torsional tension of DNA introduced during the DNA replication and transcription by transiently cleaving and rejoining one strand of the DNA duplex. The scissile phosphodiester is attacked by the catalytic tyrosine of the enzyme, resulting in the formation of a DNA-(5'-phosphotyrosyl)-enzyme intermediate and the expulsion of a 3'-OH DNA strand.</text>
</comment>
<dbReference type="GO" id="GO:0003677">
    <property type="term" value="F:DNA binding"/>
    <property type="evidence" value="ECO:0007669"/>
    <property type="project" value="UniProtKB-KW"/>
</dbReference>
<dbReference type="Proteomes" id="UP000015104">
    <property type="component" value="Unassembled WGS sequence"/>
</dbReference>
<name>T1KFF8_TETUR</name>
<accession>T1KFF8</accession>
<comment type="catalytic activity">
    <reaction evidence="1">
        <text>ATP-independent breakage of single-stranded DNA, followed by passage and rejoining.</text>
        <dbReference type="EC" id="5.6.2.1"/>
    </reaction>
</comment>
<dbReference type="SUPFAM" id="SSF56712">
    <property type="entry name" value="Prokaryotic type I DNA topoisomerase"/>
    <property type="match status" value="1"/>
</dbReference>
<dbReference type="GO" id="GO:0006265">
    <property type="term" value="P:DNA topological change"/>
    <property type="evidence" value="ECO:0007669"/>
    <property type="project" value="InterPro"/>
</dbReference>
<dbReference type="STRING" id="32264.T1KFF8"/>
<dbReference type="AlphaFoldDB" id="T1KFF8"/>
<dbReference type="InterPro" id="IPR000380">
    <property type="entry name" value="Topo_IA"/>
</dbReference>
<dbReference type="PANTHER" id="PTHR11390">
    <property type="entry name" value="PROKARYOTIC DNA TOPOISOMERASE"/>
    <property type="match status" value="1"/>
</dbReference>